<comment type="caution">
    <text evidence="6">The sequence shown here is derived from an EMBL/GenBank/DDBJ whole genome shotgun (WGS) entry which is preliminary data.</text>
</comment>
<dbReference type="EC" id="3.1.4.-" evidence="3"/>
<keyword evidence="7" id="KW-1185">Reference proteome</keyword>
<dbReference type="PROSITE" id="PS00126">
    <property type="entry name" value="PDEASE_I_1"/>
    <property type="match status" value="1"/>
</dbReference>
<evidence type="ECO:0000259" key="5">
    <source>
        <dbReference type="PROSITE" id="PS51845"/>
    </source>
</evidence>
<dbReference type="GO" id="GO:0004114">
    <property type="term" value="F:3',5'-cyclic-nucleotide phosphodiesterase activity"/>
    <property type="evidence" value="ECO:0007669"/>
    <property type="project" value="InterPro"/>
</dbReference>
<dbReference type="CDD" id="cd00077">
    <property type="entry name" value="HDc"/>
    <property type="match status" value="1"/>
</dbReference>
<protein>
    <recommendedName>
        <fullName evidence="3">Phosphodiesterase</fullName>
        <ecNumber evidence="3">3.1.4.-</ecNumber>
    </recommendedName>
</protein>
<dbReference type="GO" id="GO:0046872">
    <property type="term" value="F:metal ion binding"/>
    <property type="evidence" value="ECO:0007669"/>
    <property type="project" value="UniProtKB-KW"/>
</dbReference>
<dbReference type="SMART" id="SM00471">
    <property type="entry name" value="HDc"/>
    <property type="match status" value="1"/>
</dbReference>
<dbReference type="InterPro" id="IPR036971">
    <property type="entry name" value="PDEase_catalytic_dom_sf"/>
</dbReference>
<gene>
    <name evidence="6" type="ORF">P8C59_004645</name>
</gene>
<evidence type="ECO:0000256" key="2">
    <source>
        <dbReference type="ARBA" id="ARBA00022801"/>
    </source>
</evidence>
<feature type="domain" description="PDEase" evidence="5">
    <location>
        <begin position="279"/>
        <end position="617"/>
    </location>
</feature>
<evidence type="ECO:0000313" key="7">
    <source>
        <dbReference type="Proteomes" id="UP001217918"/>
    </source>
</evidence>
<evidence type="ECO:0000256" key="3">
    <source>
        <dbReference type="RuleBase" id="RU363067"/>
    </source>
</evidence>
<keyword evidence="2 3" id="KW-0378">Hydrolase</keyword>
<dbReference type="PANTHER" id="PTHR11347">
    <property type="entry name" value="CYCLIC NUCLEOTIDE PHOSPHODIESTERASE"/>
    <property type="match status" value="1"/>
</dbReference>
<dbReference type="InterPro" id="IPR002073">
    <property type="entry name" value="PDEase_catalytic_dom"/>
</dbReference>
<sequence length="617" mass="69301">MEHVSCNVIYADRQVQRDRCVAAARVVDEEWESDLVARNVCLLLEIFGEVYLCSAGGPCLTQWLNLQDVSMVDLKPTLILIDTPCHDRLLSRSRSREPSPHSAREMDEDEEPSEELYGLALLQRIVSESYLRNLSKLVIPVPLIRFSNSDAADGNDGAGDAMDVSMADGFLGAPNERQSRRSNNWRLVRKCLDSGATDVVANPISAKCATNLEVHAYRAHREATREQKALLEIKRGRKRSWVGISEEKPFSYLRETMVSCLLTGICRGDLAVDEAVNRIKVSVPAEKQAKIAEAIGHWSFCAHDFSDDELIIAASAMFKHALSMPELEPWRIPTDQLHSFVIACRAAYNDFVPYHNFRHVVDVLQATFNFLVHIGALPRMGEVKESPSHKSPTALLLDPFEAFTLLITAIGHDVGHPGVNNGFLTQLNAPLAQLYNDRSVLESFHCAAYSQILRRYWYPAFSDKKMRHLMISSILATDMGLHQDYMKRLGDLQDRLCHDKSTDGWCGRMLDEQKALTCALLIKCADISNVARKYDTAVQWMHILSDEFARQASMEVELEIPSSLIAPPKQDAVSLAKAQLGFMNFFAIPLFQGVADLLPAMQYCVDELDANKRMFEQ</sequence>
<organism evidence="6 7">
    <name type="scientific">Phyllachora maydis</name>
    <dbReference type="NCBI Taxonomy" id="1825666"/>
    <lineage>
        <taxon>Eukaryota</taxon>
        <taxon>Fungi</taxon>
        <taxon>Dikarya</taxon>
        <taxon>Ascomycota</taxon>
        <taxon>Pezizomycotina</taxon>
        <taxon>Sordariomycetes</taxon>
        <taxon>Sordariomycetidae</taxon>
        <taxon>Phyllachorales</taxon>
        <taxon>Phyllachoraceae</taxon>
        <taxon>Phyllachora</taxon>
    </lineage>
</organism>
<evidence type="ECO:0000256" key="4">
    <source>
        <dbReference type="SAM" id="MobiDB-lite"/>
    </source>
</evidence>
<comment type="cofactor">
    <cofactor evidence="3">
        <name>a divalent metal cation</name>
        <dbReference type="ChEBI" id="CHEBI:60240"/>
    </cofactor>
    <text evidence="3">Binds 2 divalent metal cations per subunit. Site 1 may preferentially bind zinc ions, while site 2 has a preference for magnesium and/or manganese ions.</text>
</comment>
<feature type="compositionally biased region" description="Basic and acidic residues" evidence="4">
    <location>
        <begin position="91"/>
        <end position="105"/>
    </location>
</feature>
<dbReference type="PROSITE" id="PS51845">
    <property type="entry name" value="PDEASE_I_2"/>
    <property type="match status" value="1"/>
</dbReference>
<dbReference type="GO" id="GO:0007165">
    <property type="term" value="P:signal transduction"/>
    <property type="evidence" value="ECO:0007669"/>
    <property type="project" value="InterPro"/>
</dbReference>
<feature type="region of interest" description="Disordered" evidence="4">
    <location>
        <begin position="91"/>
        <end position="111"/>
    </location>
</feature>
<dbReference type="Pfam" id="PF00233">
    <property type="entry name" value="PDEase_I"/>
    <property type="match status" value="1"/>
</dbReference>
<reference evidence="6" key="1">
    <citation type="journal article" date="2023" name="Mol. Plant Microbe Interact.">
        <title>Elucidating the Obligate Nature and Biological Capacity of an Invasive Fungal Corn Pathogen.</title>
        <authorList>
            <person name="MacCready J.S."/>
            <person name="Roggenkamp E.M."/>
            <person name="Gdanetz K."/>
            <person name="Chilvers M.I."/>
        </authorList>
    </citation>
    <scope>NUCLEOTIDE SEQUENCE</scope>
    <source>
        <strain evidence="6">PM02</strain>
    </source>
</reference>
<name>A0AAD9I4I9_9PEZI</name>
<comment type="similarity">
    <text evidence="3">Belongs to the cyclic nucleotide phosphodiesterase family.</text>
</comment>
<proteinExistence type="inferred from homology"/>
<evidence type="ECO:0000256" key="1">
    <source>
        <dbReference type="ARBA" id="ARBA00022723"/>
    </source>
</evidence>
<evidence type="ECO:0000313" key="6">
    <source>
        <dbReference type="EMBL" id="KAK2070117.1"/>
    </source>
</evidence>
<dbReference type="InterPro" id="IPR003607">
    <property type="entry name" value="HD/PDEase_dom"/>
</dbReference>
<dbReference type="InterPro" id="IPR023174">
    <property type="entry name" value="PDEase_CS"/>
</dbReference>
<dbReference type="EMBL" id="JAQQPM010000003">
    <property type="protein sequence ID" value="KAK2070117.1"/>
    <property type="molecule type" value="Genomic_DNA"/>
</dbReference>
<dbReference type="SUPFAM" id="SSF109604">
    <property type="entry name" value="HD-domain/PDEase-like"/>
    <property type="match status" value="1"/>
</dbReference>
<keyword evidence="1 3" id="KW-0479">Metal-binding</keyword>
<accession>A0AAD9I4I9</accession>
<dbReference type="Proteomes" id="UP001217918">
    <property type="component" value="Unassembled WGS sequence"/>
</dbReference>
<dbReference type="Gene3D" id="1.10.1300.10">
    <property type="entry name" value="3'5'-cyclic nucleotide phosphodiesterase, catalytic domain"/>
    <property type="match status" value="1"/>
</dbReference>
<dbReference type="AlphaFoldDB" id="A0AAD9I4I9"/>